<dbReference type="InterPro" id="IPR037126">
    <property type="entry name" value="PdaC/RsiV-like_sf"/>
</dbReference>
<dbReference type="Proteomes" id="UP000658225">
    <property type="component" value="Unassembled WGS sequence"/>
</dbReference>
<protein>
    <recommendedName>
        <fullName evidence="1">DUF3298 domain-containing protein</fullName>
    </recommendedName>
</protein>
<dbReference type="RefSeq" id="WP_192598099.1">
    <property type="nucleotide sequence ID" value="NZ_JADBEL010000005.1"/>
</dbReference>
<dbReference type="Gene3D" id="3.90.640.20">
    <property type="entry name" value="Heat-shock cognate protein, ATPase"/>
    <property type="match status" value="1"/>
</dbReference>
<reference evidence="2" key="1">
    <citation type="submission" date="2020-10" db="EMBL/GenBank/DDBJ databases">
        <title>Genomic Encyclopedia of Type Strains, Phase IV (KMG-IV): sequencing the most valuable type-strain genomes for metagenomic binning, comparative biology and taxonomic classification.</title>
        <authorList>
            <person name="Goeker M."/>
        </authorList>
    </citation>
    <scope>NUCLEOTIDE SEQUENCE</scope>
    <source>
        <strain evidence="2">DSM 13886</strain>
    </source>
</reference>
<sequence>MDLPVSIITKKLPHASTNVNVYYPVVINLQNASVQNTINHAIVTALNKILIEQNFYDANLQELLANFELKNNQRGILSLNLIVYSYMHHAAHGMTIIKSLTFDTKTGKQYNLKDLFKPGSDYKKRISDIIRKRIKEWDTVLLEPFKGIRSDQDFYIADTSLVIYFQLYEISPHSSGFPYFPIPILDLADIIRPKGPLDRMMSFT</sequence>
<evidence type="ECO:0000259" key="1">
    <source>
        <dbReference type="Pfam" id="PF11738"/>
    </source>
</evidence>
<comment type="caution">
    <text evidence="2">The sequence shown here is derived from an EMBL/GenBank/DDBJ whole genome shotgun (WGS) entry which is preliminary data.</text>
</comment>
<dbReference type="AlphaFoldDB" id="A0A927MJI9"/>
<dbReference type="Gene3D" id="3.30.565.40">
    <property type="entry name" value="Fervidobacterium nodosum Rt17-B1 like"/>
    <property type="match status" value="1"/>
</dbReference>
<evidence type="ECO:0000313" key="2">
    <source>
        <dbReference type="EMBL" id="MBE1554317.1"/>
    </source>
</evidence>
<evidence type="ECO:0000313" key="3">
    <source>
        <dbReference type="Proteomes" id="UP000658225"/>
    </source>
</evidence>
<keyword evidence="3" id="KW-1185">Reference proteome</keyword>
<dbReference type="Pfam" id="PF11738">
    <property type="entry name" value="DUF3298"/>
    <property type="match status" value="1"/>
</dbReference>
<feature type="domain" description="DUF3298" evidence="1">
    <location>
        <begin position="113"/>
        <end position="184"/>
    </location>
</feature>
<dbReference type="InterPro" id="IPR021729">
    <property type="entry name" value="DUF3298"/>
</dbReference>
<gene>
    <name evidence="2" type="ORF">H4683_001392</name>
</gene>
<proteinExistence type="predicted"/>
<organism evidence="2 3">
    <name type="scientific">Sporosarcina limicola</name>
    <dbReference type="NCBI Taxonomy" id="34101"/>
    <lineage>
        <taxon>Bacteria</taxon>
        <taxon>Bacillati</taxon>
        <taxon>Bacillota</taxon>
        <taxon>Bacilli</taxon>
        <taxon>Bacillales</taxon>
        <taxon>Caryophanaceae</taxon>
        <taxon>Sporosarcina</taxon>
    </lineage>
</organism>
<accession>A0A927MJI9</accession>
<dbReference type="EMBL" id="JADBEL010000005">
    <property type="protein sequence ID" value="MBE1554317.1"/>
    <property type="molecule type" value="Genomic_DNA"/>
</dbReference>
<name>A0A927MJI9_9BACL</name>